<proteinExistence type="inferred from homology"/>
<dbReference type="Proteomes" id="UP001652623">
    <property type="component" value="Chromosome 11"/>
</dbReference>
<keyword evidence="3" id="KW-0808">Transferase</keyword>
<dbReference type="PANTHER" id="PTHR48047:SF229">
    <property type="entry name" value="UDP-GLYCOSYLTRANSFERASE 73C3-RELATED"/>
    <property type="match status" value="1"/>
</dbReference>
<dbReference type="Pfam" id="PF00201">
    <property type="entry name" value="UDPGT"/>
    <property type="match status" value="1"/>
</dbReference>
<protein>
    <submittedName>
        <fullName evidence="6">UDP-glycosyltransferase 73C25-like</fullName>
    </submittedName>
</protein>
<gene>
    <name evidence="6" type="primary">LOC125419231</name>
</gene>
<dbReference type="Gene3D" id="3.40.50.2000">
    <property type="entry name" value="Glycogen Phosphorylase B"/>
    <property type="match status" value="2"/>
</dbReference>
<feature type="coiled-coil region" evidence="4">
    <location>
        <begin position="437"/>
        <end position="464"/>
    </location>
</feature>
<evidence type="ECO:0000256" key="1">
    <source>
        <dbReference type="ARBA" id="ARBA00009995"/>
    </source>
</evidence>
<evidence type="ECO:0000256" key="3">
    <source>
        <dbReference type="ARBA" id="ARBA00022679"/>
    </source>
</evidence>
<dbReference type="SUPFAM" id="SSF53756">
    <property type="entry name" value="UDP-Glycosyltransferase/glycogen phosphorylase"/>
    <property type="match status" value="1"/>
</dbReference>
<keyword evidence="4" id="KW-0175">Coiled coil</keyword>
<dbReference type="InterPro" id="IPR002213">
    <property type="entry name" value="UDP_glucos_trans"/>
</dbReference>
<accession>A0ABM3I4W7</accession>
<dbReference type="CDD" id="cd03784">
    <property type="entry name" value="GT1_Gtf-like"/>
    <property type="match status" value="1"/>
</dbReference>
<name>A0ABM3I4W7_ZIZJJ</name>
<dbReference type="PANTHER" id="PTHR48047">
    <property type="entry name" value="GLYCOSYLTRANSFERASE"/>
    <property type="match status" value="1"/>
</dbReference>
<evidence type="ECO:0000313" key="5">
    <source>
        <dbReference type="Proteomes" id="UP001652623"/>
    </source>
</evidence>
<organism evidence="5 6">
    <name type="scientific">Ziziphus jujuba</name>
    <name type="common">Chinese jujube</name>
    <name type="synonym">Ziziphus sativa</name>
    <dbReference type="NCBI Taxonomy" id="326968"/>
    <lineage>
        <taxon>Eukaryota</taxon>
        <taxon>Viridiplantae</taxon>
        <taxon>Streptophyta</taxon>
        <taxon>Embryophyta</taxon>
        <taxon>Tracheophyta</taxon>
        <taxon>Spermatophyta</taxon>
        <taxon>Magnoliopsida</taxon>
        <taxon>eudicotyledons</taxon>
        <taxon>Gunneridae</taxon>
        <taxon>Pentapetalae</taxon>
        <taxon>rosids</taxon>
        <taxon>fabids</taxon>
        <taxon>Rosales</taxon>
        <taxon>Rhamnaceae</taxon>
        <taxon>Paliureae</taxon>
        <taxon>Ziziphus</taxon>
    </lineage>
</organism>
<sequence length="500" mass="55902">MGSNSMPSQIQTNQLHFILFPVMAQGHMIPMVDIAKLLALRGALVTIFTTPLNASRFKTVLSRATESGLCIRLILLEFPCEEVGLPQGCENCDLLPSSNYLINFFTGLDMLQKPVEDIVKELTPPPNCMIADMCFPWTIEVARMLGIPRISFHGLGCFCLLCLHSVRTSKILDKIESDAEYFVVPDLPDRIEVTKPQLPDALVSTSNDFTRRLVAADLESYGVIANTFEELEPEYAEEYKKARNGKVWCVGPVSLSNKEQVDRAQRGSISSVDEQQCLKWLDSWEPGSVVYACLGSLCNLREPHLKELGLGLEASNKPFIWVIRGGSSIVLERLNKWIEEDGFEERIKSRGLLIRGWAPQVLILSHPSIGGFLTHCGWNSTLEAISAGVSMVTWPLFADQFLNERLVTQILKIGVRVGVEVPFKLGEEDKIDVLVKKEDVKSAIEELMDEGKESNERRERARKLGLMAKRAVEEGGSSDINMSSFIQEIMQLATEKKKNK</sequence>
<evidence type="ECO:0000313" key="6">
    <source>
        <dbReference type="RefSeq" id="XP_048320682.2"/>
    </source>
</evidence>
<reference evidence="6" key="1">
    <citation type="submission" date="2025-08" db="UniProtKB">
        <authorList>
            <consortium name="RefSeq"/>
        </authorList>
    </citation>
    <scope>IDENTIFICATION</scope>
    <source>
        <tissue evidence="6">Seedling</tissue>
    </source>
</reference>
<evidence type="ECO:0000256" key="2">
    <source>
        <dbReference type="ARBA" id="ARBA00022676"/>
    </source>
</evidence>
<dbReference type="GeneID" id="125419231"/>
<evidence type="ECO:0000256" key="4">
    <source>
        <dbReference type="SAM" id="Coils"/>
    </source>
</evidence>
<keyword evidence="2" id="KW-0328">Glycosyltransferase</keyword>
<keyword evidence="5" id="KW-1185">Reference proteome</keyword>
<comment type="similarity">
    <text evidence="1">Belongs to the UDP-glycosyltransferase family.</text>
</comment>
<dbReference type="RefSeq" id="XP_048320682.2">
    <property type="nucleotide sequence ID" value="XM_048464725.2"/>
</dbReference>